<protein>
    <submittedName>
        <fullName evidence="3">Uncharacterized protein</fullName>
    </submittedName>
</protein>
<gene>
    <name evidence="3" type="ORF">K435DRAFT_662985</name>
    <name evidence="2" type="ORF">K435DRAFT_674910</name>
</gene>
<feature type="compositionally biased region" description="Basic and acidic residues" evidence="1">
    <location>
        <begin position="19"/>
        <end position="29"/>
    </location>
</feature>
<proteinExistence type="predicted"/>
<feature type="compositionally biased region" description="Polar residues" evidence="1">
    <location>
        <begin position="32"/>
        <end position="45"/>
    </location>
</feature>
<keyword evidence="4" id="KW-1185">Reference proteome</keyword>
<organism evidence="3 4">
    <name type="scientific">Dendrothele bispora (strain CBS 962.96)</name>
    <dbReference type="NCBI Taxonomy" id="1314807"/>
    <lineage>
        <taxon>Eukaryota</taxon>
        <taxon>Fungi</taxon>
        <taxon>Dikarya</taxon>
        <taxon>Basidiomycota</taxon>
        <taxon>Agaricomycotina</taxon>
        <taxon>Agaricomycetes</taxon>
        <taxon>Agaricomycetidae</taxon>
        <taxon>Agaricales</taxon>
        <taxon>Agaricales incertae sedis</taxon>
        <taxon>Dendrothele</taxon>
    </lineage>
</organism>
<dbReference type="EMBL" id="ML179317">
    <property type="protein sequence ID" value="THU91069.1"/>
    <property type="molecule type" value="Genomic_DNA"/>
</dbReference>
<feature type="region of interest" description="Disordered" evidence="1">
    <location>
        <begin position="1"/>
        <end position="75"/>
    </location>
</feature>
<dbReference type="Proteomes" id="UP000297245">
    <property type="component" value="Unassembled WGS sequence"/>
</dbReference>
<sequence>MEATHGFKKATQEVNRPPVTDHDINDEYLKNPPQNVPSDIPSNKVSGKKEGAYETEPMEPGVLGQEGLGRPKHMDVEGEIVRESTVHSNS</sequence>
<evidence type="ECO:0000313" key="3">
    <source>
        <dbReference type="EMBL" id="THU97286.1"/>
    </source>
</evidence>
<name>A0A4S8M4Z5_DENBC</name>
<dbReference type="EMBL" id="ML179159">
    <property type="protein sequence ID" value="THU97286.1"/>
    <property type="molecule type" value="Genomic_DNA"/>
</dbReference>
<evidence type="ECO:0000256" key="1">
    <source>
        <dbReference type="SAM" id="MobiDB-lite"/>
    </source>
</evidence>
<dbReference type="OrthoDB" id="3224585at2759"/>
<reference evidence="3 4" key="1">
    <citation type="journal article" date="2019" name="Nat. Ecol. Evol.">
        <title>Megaphylogeny resolves global patterns of mushroom evolution.</title>
        <authorList>
            <person name="Varga T."/>
            <person name="Krizsan K."/>
            <person name="Foldi C."/>
            <person name="Dima B."/>
            <person name="Sanchez-Garcia M."/>
            <person name="Sanchez-Ramirez S."/>
            <person name="Szollosi G.J."/>
            <person name="Szarkandi J.G."/>
            <person name="Papp V."/>
            <person name="Albert L."/>
            <person name="Andreopoulos W."/>
            <person name="Angelini C."/>
            <person name="Antonin V."/>
            <person name="Barry K.W."/>
            <person name="Bougher N.L."/>
            <person name="Buchanan P."/>
            <person name="Buyck B."/>
            <person name="Bense V."/>
            <person name="Catcheside P."/>
            <person name="Chovatia M."/>
            <person name="Cooper J."/>
            <person name="Damon W."/>
            <person name="Desjardin D."/>
            <person name="Finy P."/>
            <person name="Geml J."/>
            <person name="Haridas S."/>
            <person name="Hughes K."/>
            <person name="Justo A."/>
            <person name="Karasinski D."/>
            <person name="Kautmanova I."/>
            <person name="Kiss B."/>
            <person name="Kocsube S."/>
            <person name="Kotiranta H."/>
            <person name="LaButti K.M."/>
            <person name="Lechner B.E."/>
            <person name="Liimatainen K."/>
            <person name="Lipzen A."/>
            <person name="Lukacs Z."/>
            <person name="Mihaltcheva S."/>
            <person name="Morgado L.N."/>
            <person name="Niskanen T."/>
            <person name="Noordeloos M.E."/>
            <person name="Ohm R.A."/>
            <person name="Ortiz-Santana B."/>
            <person name="Ovrebo C."/>
            <person name="Racz N."/>
            <person name="Riley R."/>
            <person name="Savchenko A."/>
            <person name="Shiryaev A."/>
            <person name="Soop K."/>
            <person name="Spirin V."/>
            <person name="Szebenyi C."/>
            <person name="Tomsovsky M."/>
            <person name="Tulloss R.E."/>
            <person name="Uehling J."/>
            <person name="Grigoriev I.V."/>
            <person name="Vagvolgyi C."/>
            <person name="Papp T."/>
            <person name="Martin F.M."/>
            <person name="Miettinen O."/>
            <person name="Hibbett D.S."/>
            <person name="Nagy L.G."/>
        </authorList>
    </citation>
    <scope>NUCLEOTIDE SEQUENCE [LARGE SCALE GENOMIC DNA]</scope>
    <source>
        <strain evidence="3 4">CBS 962.96</strain>
    </source>
</reference>
<evidence type="ECO:0000313" key="4">
    <source>
        <dbReference type="Proteomes" id="UP000297245"/>
    </source>
</evidence>
<dbReference type="AlphaFoldDB" id="A0A4S8M4Z5"/>
<evidence type="ECO:0000313" key="2">
    <source>
        <dbReference type="EMBL" id="THU91069.1"/>
    </source>
</evidence>
<accession>A0A4S8M4Z5</accession>